<dbReference type="AlphaFoldDB" id="A0A0V0RCC9"/>
<evidence type="ECO:0000256" key="1">
    <source>
        <dbReference type="SAM" id="Phobius"/>
    </source>
</evidence>
<comment type="caution">
    <text evidence="2">The sequence shown here is derived from an EMBL/GenBank/DDBJ whole genome shotgun (WGS) entry which is preliminary data.</text>
</comment>
<keyword evidence="1" id="KW-0472">Membrane</keyword>
<evidence type="ECO:0000313" key="2">
    <source>
        <dbReference type="EMBL" id="KRX11880.1"/>
    </source>
</evidence>
<proteinExistence type="predicted"/>
<feature type="transmembrane region" description="Helical" evidence="1">
    <location>
        <begin position="21"/>
        <end position="41"/>
    </location>
</feature>
<organism evidence="2 3">
    <name type="scientific">Trichinella nelsoni</name>
    <dbReference type="NCBI Taxonomy" id="6336"/>
    <lineage>
        <taxon>Eukaryota</taxon>
        <taxon>Metazoa</taxon>
        <taxon>Ecdysozoa</taxon>
        <taxon>Nematoda</taxon>
        <taxon>Enoplea</taxon>
        <taxon>Dorylaimia</taxon>
        <taxon>Trichinellida</taxon>
        <taxon>Trichinellidae</taxon>
        <taxon>Trichinella</taxon>
    </lineage>
</organism>
<protein>
    <submittedName>
        <fullName evidence="2">Uncharacterized protein</fullName>
    </submittedName>
</protein>
<dbReference type="Proteomes" id="UP000054630">
    <property type="component" value="Unassembled WGS sequence"/>
</dbReference>
<keyword evidence="1" id="KW-0812">Transmembrane</keyword>
<keyword evidence="1" id="KW-1133">Transmembrane helix</keyword>
<accession>A0A0V0RCC9</accession>
<gene>
    <name evidence="2" type="ORF">T07_9752</name>
</gene>
<name>A0A0V0RCC9_9BILA</name>
<keyword evidence="3" id="KW-1185">Reference proteome</keyword>
<sequence length="42" mass="4963">MPNEKYKLVTKLNSKRFLYKNGIFLSCIIDNTIRLVIFDLLS</sequence>
<dbReference type="EMBL" id="JYDL01001189">
    <property type="protein sequence ID" value="KRX11880.1"/>
    <property type="molecule type" value="Genomic_DNA"/>
</dbReference>
<reference evidence="2 3" key="1">
    <citation type="submission" date="2015-01" db="EMBL/GenBank/DDBJ databases">
        <title>Evolution of Trichinella species and genotypes.</title>
        <authorList>
            <person name="Korhonen P.K."/>
            <person name="Edoardo P."/>
            <person name="Giuseppe L.R."/>
            <person name="Gasser R.B."/>
        </authorList>
    </citation>
    <scope>NUCLEOTIDE SEQUENCE [LARGE SCALE GENOMIC DNA]</scope>
    <source>
        <strain evidence="2">ISS37</strain>
    </source>
</reference>
<evidence type="ECO:0000313" key="3">
    <source>
        <dbReference type="Proteomes" id="UP000054630"/>
    </source>
</evidence>